<comment type="cofactor">
    <cofactor evidence="1">
        <name>Mn(2+)</name>
        <dbReference type="ChEBI" id="CHEBI:29035"/>
    </cofactor>
</comment>
<dbReference type="GO" id="GO:0046872">
    <property type="term" value="F:metal ion binding"/>
    <property type="evidence" value="ECO:0007669"/>
    <property type="project" value="InterPro"/>
</dbReference>
<feature type="domain" description="ATP-grasp" evidence="12">
    <location>
        <begin position="104"/>
        <end position="305"/>
    </location>
</feature>
<dbReference type="InterPro" id="IPR011054">
    <property type="entry name" value="Rudment_hybrid_motif"/>
</dbReference>
<organism evidence="13 14">
    <name type="scientific">Ramlibacter algicola</name>
    <dbReference type="NCBI Taxonomy" id="2795217"/>
    <lineage>
        <taxon>Bacteria</taxon>
        <taxon>Pseudomonadati</taxon>
        <taxon>Pseudomonadota</taxon>
        <taxon>Betaproteobacteria</taxon>
        <taxon>Burkholderiales</taxon>
        <taxon>Comamonadaceae</taxon>
        <taxon>Ramlibacter</taxon>
    </lineage>
</organism>
<evidence type="ECO:0000256" key="7">
    <source>
        <dbReference type="ARBA" id="ARBA00022840"/>
    </source>
</evidence>
<keyword evidence="6" id="KW-0658">Purine biosynthesis</keyword>
<evidence type="ECO:0000313" key="13">
    <source>
        <dbReference type="EMBL" id="MBK0392447.1"/>
    </source>
</evidence>
<evidence type="ECO:0000256" key="4">
    <source>
        <dbReference type="ARBA" id="ARBA00022598"/>
    </source>
</evidence>
<dbReference type="PANTHER" id="PTHR43472:SF1">
    <property type="entry name" value="PHOSPHORIBOSYLAMINE--GLYCINE LIGASE, CHLOROPLASTIC"/>
    <property type="match status" value="1"/>
</dbReference>
<proteinExistence type="inferred from homology"/>
<keyword evidence="4 13" id="KW-0436">Ligase</keyword>
<dbReference type="InterPro" id="IPR020561">
    <property type="entry name" value="PRibGlycinamid_synth_ATP-grasp"/>
</dbReference>
<dbReference type="InterPro" id="IPR000115">
    <property type="entry name" value="PRibGlycinamide_synth"/>
</dbReference>
<evidence type="ECO:0000256" key="10">
    <source>
        <dbReference type="ARBA" id="ARBA00042864"/>
    </source>
</evidence>
<dbReference type="Gene3D" id="3.90.600.10">
    <property type="entry name" value="Phosphoribosylglycinamide synthetase, C-terminal domain"/>
    <property type="match status" value="1"/>
</dbReference>
<dbReference type="EMBL" id="JAEDAO010000001">
    <property type="protein sequence ID" value="MBK0392447.1"/>
    <property type="molecule type" value="Genomic_DNA"/>
</dbReference>
<evidence type="ECO:0000313" key="14">
    <source>
        <dbReference type="Proteomes" id="UP000617041"/>
    </source>
</evidence>
<dbReference type="Pfam" id="PF01071">
    <property type="entry name" value="GARS_A"/>
    <property type="match status" value="1"/>
</dbReference>
<evidence type="ECO:0000256" key="6">
    <source>
        <dbReference type="ARBA" id="ARBA00022755"/>
    </source>
</evidence>
<dbReference type="PANTHER" id="PTHR43472">
    <property type="entry name" value="PHOSPHORIBOSYLAMINE--GLYCINE LIGASE"/>
    <property type="match status" value="1"/>
</dbReference>
<keyword evidence="14" id="KW-1185">Reference proteome</keyword>
<dbReference type="GO" id="GO:0004637">
    <property type="term" value="F:phosphoribosylamine-glycine ligase activity"/>
    <property type="evidence" value="ECO:0007669"/>
    <property type="project" value="UniProtKB-EC"/>
</dbReference>
<comment type="similarity">
    <text evidence="8">Belongs to the GARS family.</text>
</comment>
<dbReference type="GO" id="GO:0005524">
    <property type="term" value="F:ATP binding"/>
    <property type="evidence" value="ECO:0007669"/>
    <property type="project" value="UniProtKB-UniRule"/>
</dbReference>
<keyword evidence="7 11" id="KW-0067">ATP-binding</keyword>
<evidence type="ECO:0000256" key="11">
    <source>
        <dbReference type="PROSITE-ProRule" id="PRU00409"/>
    </source>
</evidence>
<dbReference type="InterPro" id="IPR020560">
    <property type="entry name" value="PRibGlycinamide_synth_C-dom"/>
</dbReference>
<accession>A0A934Q0M0</accession>
<dbReference type="Proteomes" id="UP000617041">
    <property type="component" value="Unassembled WGS sequence"/>
</dbReference>
<dbReference type="GO" id="GO:0006164">
    <property type="term" value="P:purine nucleotide biosynthetic process"/>
    <property type="evidence" value="ECO:0007669"/>
    <property type="project" value="UniProtKB-KW"/>
</dbReference>
<dbReference type="AlphaFoldDB" id="A0A934Q0M0"/>
<sequence length="447" mass="49494">MRILGIGECNDLAAMHAGFVRRGHEVKVFVEDPASHDVHAGLVERVDDWQRELDWVREAGEDGLVLFESAVKGELQDQLRRDGFQVIGGCALGDRLEGDRAFGQQVLRDAGLRTAACHAFTAYEDAMRFVREHPARYVLKFNGANSARTRNFVGEMEDGSDVLAMLGLLAARRRDEGVVDFILMEHLDGVEVGVGAFFNGEAFLQPAVLDFEHKRFFPGELGELTGEMGTIVSYQGARRLFDAVLAPIAPLLREGGYVGYVNVNLIANEQGLWPLEFTSRFGYPGYAICEALHAESWEAIFRRMLRRDGRRFATHDGFACGVVLTVPPFPYAYGYEELGKGMPIMLRPSVTPRDRMRLHFAEVAYVDGQLVTAGSTGYVGVATGIGTTVQEANENALRVARGVVVPNLRYRRDIGERVARSDLARLQSLGWYDSATSLRTHPHPAMA</sequence>
<dbReference type="InterPro" id="IPR037123">
    <property type="entry name" value="PRibGlycinamide_synth_C_sf"/>
</dbReference>
<dbReference type="SMART" id="SM01209">
    <property type="entry name" value="GARS_A"/>
    <property type="match status" value="1"/>
</dbReference>
<evidence type="ECO:0000256" key="3">
    <source>
        <dbReference type="ARBA" id="ARBA00013255"/>
    </source>
</evidence>
<evidence type="ECO:0000256" key="1">
    <source>
        <dbReference type="ARBA" id="ARBA00001936"/>
    </source>
</evidence>
<evidence type="ECO:0000256" key="8">
    <source>
        <dbReference type="ARBA" id="ARBA00038345"/>
    </source>
</evidence>
<comment type="caution">
    <text evidence="13">The sequence shown here is derived from an EMBL/GenBank/DDBJ whole genome shotgun (WGS) entry which is preliminary data.</text>
</comment>
<dbReference type="GO" id="GO:0009113">
    <property type="term" value="P:purine nucleobase biosynthetic process"/>
    <property type="evidence" value="ECO:0007669"/>
    <property type="project" value="InterPro"/>
</dbReference>
<name>A0A934Q0M0_9BURK</name>
<comment type="pathway">
    <text evidence="2">Purine metabolism; IMP biosynthesis via de novo pathway; N(1)-(5-phospho-D-ribosyl)glycinamide from 5-phospho-alpha-D-ribose 1-diphosphate: step 2/2.</text>
</comment>
<dbReference type="InterPro" id="IPR011761">
    <property type="entry name" value="ATP-grasp"/>
</dbReference>
<dbReference type="SMART" id="SM01210">
    <property type="entry name" value="GARS_C"/>
    <property type="match status" value="1"/>
</dbReference>
<evidence type="ECO:0000256" key="9">
    <source>
        <dbReference type="ARBA" id="ARBA00042242"/>
    </source>
</evidence>
<keyword evidence="5 11" id="KW-0547">Nucleotide-binding</keyword>
<reference evidence="13" key="1">
    <citation type="submission" date="2020-12" db="EMBL/GenBank/DDBJ databases">
        <title>Ramlibacter sp. nov., isolated from a freshwater alga, Cryptomonas.</title>
        <authorList>
            <person name="Kim H.M."/>
            <person name="Jeon C.O."/>
        </authorList>
    </citation>
    <scope>NUCLEOTIDE SEQUENCE</scope>
    <source>
        <strain evidence="13">CrO1</strain>
    </source>
</reference>
<dbReference type="EC" id="6.3.4.13" evidence="3"/>
<dbReference type="PROSITE" id="PS50975">
    <property type="entry name" value="ATP_GRASP"/>
    <property type="match status" value="1"/>
</dbReference>
<dbReference type="SUPFAM" id="SSF56059">
    <property type="entry name" value="Glutathione synthetase ATP-binding domain-like"/>
    <property type="match status" value="1"/>
</dbReference>
<evidence type="ECO:0000256" key="2">
    <source>
        <dbReference type="ARBA" id="ARBA00005174"/>
    </source>
</evidence>
<dbReference type="RefSeq" id="WP_200787382.1">
    <property type="nucleotide sequence ID" value="NZ_JAEDAO010000001.1"/>
</dbReference>
<gene>
    <name evidence="13" type="ORF">I8E28_07575</name>
</gene>
<dbReference type="Gene3D" id="3.30.470.20">
    <property type="entry name" value="ATP-grasp fold, B domain"/>
    <property type="match status" value="1"/>
</dbReference>
<dbReference type="SUPFAM" id="SSF51246">
    <property type="entry name" value="Rudiment single hybrid motif"/>
    <property type="match status" value="1"/>
</dbReference>
<evidence type="ECO:0000256" key="5">
    <source>
        <dbReference type="ARBA" id="ARBA00022741"/>
    </source>
</evidence>
<protein>
    <recommendedName>
        <fullName evidence="3">phosphoribosylamine--glycine ligase</fullName>
        <ecNumber evidence="3">6.3.4.13</ecNumber>
    </recommendedName>
    <alternativeName>
        <fullName evidence="9">Glycinamide ribonucleotide synthetase</fullName>
    </alternativeName>
    <alternativeName>
        <fullName evidence="10">Phosphoribosylglycinamide synthetase</fullName>
    </alternativeName>
</protein>
<evidence type="ECO:0000259" key="12">
    <source>
        <dbReference type="PROSITE" id="PS50975"/>
    </source>
</evidence>